<keyword evidence="10 11" id="KW-0998">Cell outer membrane</keyword>
<dbReference type="InterPro" id="IPR036942">
    <property type="entry name" value="Beta-barrel_TonB_sf"/>
</dbReference>
<dbReference type="Pfam" id="PF07715">
    <property type="entry name" value="Plug"/>
    <property type="match status" value="1"/>
</dbReference>
<evidence type="ECO:0000256" key="8">
    <source>
        <dbReference type="ARBA" id="ARBA00023136"/>
    </source>
</evidence>
<evidence type="ECO:0000259" key="15">
    <source>
        <dbReference type="Pfam" id="PF00593"/>
    </source>
</evidence>
<evidence type="ECO:0000256" key="1">
    <source>
        <dbReference type="ARBA" id="ARBA00004571"/>
    </source>
</evidence>
<feature type="signal peptide" evidence="14">
    <location>
        <begin position="1"/>
        <end position="41"/>
    </location>
</feature>
<keyword evidence="6 14" id="KW-0732">Signal</keyword>
<evidence type="ECO:0000256" key="9">
    <source>
        <dbReference type="ARBA" id="ARBA00023170"/>
    </source>
</evidence>
<name>A0ABU9X6D0_9GAMM</name>
<evidence type="ECO:0000313" key="18">
    <source>
        <dbReference type="Proteomes" id="UP001461960"/>
    </source>
</evidence>
<evidence type="ECO:0000256" key="14">
    <source>
        <dbReference type="SAM" id="SignalP"/>
    </source>
</evidence>
<evidence type="ECO:0000256" key="10">
    <source>
        <dbReference type="ARBA" id="ARBA00023237"/>
    </source>
</evidence>
<dbReference type="Gene3D" id="2.40.170.20">
    <property type="entry name" value="TonB-dependent receptor, beta-barrel domain"/>
    <property type="match status" value="1"/>
</dbReference>
<dbReference type="CDD" id="cd01347">
    <property type="entry name" value="ligand_gated_channel"/>
    <property type="match status" value="1"/>
</dbReference>
<comment type="subcellular location">
    <subcellularLocation>
        <location evidence="1 11">Cell outer membrane</location>
        <topology evidence="1 11">Multi-pass membrane protein</topology>
    </subcellularLocation>
</comment>
<dbReference type="PROSITE" id="PS52016">
    <property type="entry name" value="TONB_DEPENDENT_REC_3"/>
    <property type="match status" value="1"/>
</dbReference>
<evidence type="ECO:0000256" key="2">
    <source>
        <dbReference type="ARBA" id="ARBA00008143"/>
    </source>
</evidence>
<dbReference type="PANTHER" id="PTHR30069:SF29">
    <property type="entry name" value="HEMOGLOBIN AND HEMOGLOBIN-HAPTOGLOBIN-BINDING PROTEIN 1-RELATED"/>
    <property type="match status" value="1"/>
</dbReference>
<dbReference type="Pfam" id="PF00593">
    <property type="entry name" value="TonB_dep_Rec_b-barrel"/>
    <property type="match status" value="1"/>
</dbReference>
<dbReference type="InterPro" id="IPR039426">
    <property type="entry name" value="TonB-dep_rcpt-like"/>
</dbReference>
<keyword evidence="18" id="KW-1185">Reference proteome</keyword>
<organism evidence="17 18">
    <name type="scientific">Psychrobacter saeujeotis</name>
    <dbReference type="NCBI Taxonomy" id="3143436"/>
    <lineage>
        <taxon>Bacteria</taxon>
        <taxon>Pseudomonadati</taxon>
        <taxon>Pseudomonadota</taxon>
        <taxon>Gammaproteobacteria</taxon>
        <taxon>Moraxellales</taxon>
        <taxon>Moraxellaceae</taxon>
        <taxon>Psychrobacter</taxon>
    </lineage>
</organism>
<dbReference type="InterPro" id="IPR000531">
    <property type="entry name" value="Beta-barrel_TonB"/>
</dbReference>
<dbReference type="Gene3D" id="2.170.130.10">
    <property type="entry name" value="TonB-dependent receptor, plug domain"/>
    <property type="match status" value="1"/>
</dbReference>
<dbReference type="InterPro" id="IPR037066">
    <property type="entry name" value="Plug_dom_sf"/>
</dbReference>
<keyword evidence="5 11" id="KW-0812">Transmembrane</keyword>
<dbReference type="Proteomes" id="UP001461960">
    <property type="component" value="Unassembled WGS sequence"/>
</dbReference>
<feature type="domain" description="TonB-dependent receptor-like beta-barrel" evidence="15">
    <location>
        <begin position="302"/>
        <end position="692"/>
    </location>
</feature>
<dbReference type="InterPro" id="IPR012910">
    <property type="entry name" value="Plug_dom"/>
</dbReference>
<comment type="similarity">
    <text evidence="2">Belongs to the TonB-dependent receptor family. Hemoglobin/haptoglobin binding protein subfamily.</text>
</comment>
<evidence type="ECO:0000256" key="11">
    <source>
        <dbReference type="PROSITE-ProRule" id="PRU01360"/>
    </source>
</evidence>
<evidence type="ECO:0000256" key="6">
    <source>
        <dbReference type="ARBA" id="ARBA00022729"/>
    </source>
</evidence>
<evidence type="ECO:0000256" key="13">
    <source>
        <dbReference type="SAM" id="MobiDB-lite"/>
    </source>
</evidence>
<keyword evidence="4 11" id="KW-1134">Transmembrane beta strand</keyword>
<evidence type="ECO:0000256" key="12">
    <source>
        <dbReference type="RuleBase" id="RU003357"/>
    </source>
</evidence>
<gene>
    <name evidence="17" type="ORF">AAIR29_04875</name>
</gene>
<feature type="domain" description="TonB-dependent receptor plug" evidence="16">
    <location>
        <begin position="76"/>
        <end position="181"/>
    </location>
</feature>
<dbReference type="PANTHER" id="PTHR30069">
    <property type="entry name" value="TONB-DEPENDENT OUTER MEMBRANE RECEPTOR"/>
    <property type="match status" value="1"/>
</dbReference>
<dbReference type="EMBL" id="JBDGHN010000002">
    <property type="protein sequence ID" value="MEN2750963.1"/>
    <property type="molecule type" value="Genomic_DNA"/>
</dbReference>
<evidence type="ECO:0000256" key="4">
    <source>
        <dbReference type="ARBA" id="ARBA00022452"/>
    </source>
</evidence>
<sequence>MSMSPLRSYLPDTRLPQWRQHALVTSITLALTALAPASVQAADFVDDGPELTDDTVLPSIRLDPIVVTATRSERALSDAPVAMQVLSRQTLDDNHAHTLKEALALLPNVYLREVHGKTGYEVSMQGFTGDQVLVLIDGLPITASTGSTVNLNQYMNMDIEQIEVVQGAASAQFGSAAMGGVINIITKPIGAATGHITTEIASNGEQNPSGKQIDANKRYVEASVEGALDKGQRIHARLSGSYLDNDGLSLDHKAWPRLKDASEQSQISARLSYRPDGKGMSGANNDSSDSRVVKNAQYWLEASHHKEDDVSRFNYYVAPRYLAQQRDEHISKQRFSVGARADITPYADDRSKTYRLSAQALHEDYQSESNTKTQQTITSARDTDISTTLAQAQLDLPELVLSDDHIHLIQVGGQLQQDKLSQTKNQASELISDEVSRDVGELYIQDDWLIGDNWEVLSGIRYQNDEDFGSHTAPKVSLKYNLMDTSGREHILRGSIGGGYRVPNLKERYYVFDHSNLGYKVMGNPNLQPETSTSYQIGYQGQLSDTLNLTVNGFYNEIDDLIQTDEDNATFDGNIAVYQFMNVDSAKTYGGDIGIDWQVDERAKLQASYAYLKTHNNVTDTELTYKPNHKAMLALDYQINDKLQLIPRLNYESKQLVSTSAQTYSPSWWTLDSKLNYDMTANLSVYAAINNIFDVQRDVTDASDYRPIDNREWLLGASYHW</sequence>
<keyword evidence="8 11" id="KW-0472">Membrane</keyword>
<evidence type="ECO:0000256" key="5">
    <source>
        <dbReference type="ARBA" id="ARBA00022692"/>
    </source>
</evidence>
<keyword evidence="7 12" id="KW-0798">TonB box</keyword>
<evidence type="ECO:0000256" key="3">
    <source>
        <dbReference type="ARBA" id="ARBA00022448"/>
    </source>
</evidence>
<evidence type="ECO:0000259" key="16">
    <source>
        <dbReference type="Pfam" id="PF07715"/>
    </source>
</evidence>
<keyword evidence="9 17" id="KW-0675">Receptor</keyword>
<keyword evidence="3 11" id="KW-0813">Transport</keyword>
<reference evidence="17 18" key="1">
    <citation type="submission" date="2024-05" db="EMBL/GenBank/DDBJ databases">
        <authorList>
            <person name="Kim H.-Y."/>
            <person name="Kim E."/>
            <person name="Cai Y."/>
            <person name="Yang S.-M."/>
            <person name="Lee W."/>
        </authorList>
    </citation>
    <scope>NUCLEOTIDE SEQUENCE [LARGE SCALE GENOMIC DNA]</scope>
    <source>
        <strain evidence="17 18">FBL11</strain>
    </source>
</reference>
<comment type="caution">
    <text evidence="17">The sequence shown here is derived from an EMBL/GenBank/DDBJ whole genome shotgun (WGS) entry which is preliminary data.</text>
</comment>
<feature type="region of interest" description="Disordered" evidence="13">
    <location>
        <begin position="270"/>
        <end position="289"/>
    </location>
</feature>
<protein>
    <submittedName>
        <fullName evidence="17">TonB-dependent receptor</fullName>
    </submittedName>
</protein>
<evidence type="ECO:0000256" key="7">
    <source>
        <dbReference type="ARBA" id="ARBA00023077"/>
    </source>
</evidence>
<dbReference type="RefSeq" id="WP_299220568.1">
    <property type="nucleotide sequence ID" value="NZ_JBDGHN010000002.1"/>
</dbReference>
<feature type="chain" id="PRO_5045767938" evidence="14">
    <location>
        <begin position="42"/>
        <end position="721"/>
    </location>
</feature>
<accession>A0ABU9X6D0</accession>
<dbReference type="SUPFAM" id="SSF56935">
    <property type="entry name" value="Porins"/>
    <property type="match status" value="1"/>
</dbReference>
<evidence type="ECO:0000313" key="17">
    <source>
        <dbReference type="EMBL" id="MEN2750963.1"/>
    </source>
</evidence>
<proteinExistence type="inferred from homology"/>